<dbReference type="GeneID" id="85306726"/>
<sequence length="473" mass="54147">MPVTGQPNTPPNPRRNKPVTRNSGDSGYHSSVTPGTRTGEDEEGTPSRRAGVDRSKKERKIPDGDETRGNPAAREVKSPYEVDDEISKVIKEQLPDKDLNETNGIPYTFHVRRGLSPTTVVKVGSTTKTIQDRMAQLEKLHKNWQYNLAPGVNTIPVRHYLRVERLAQKELLNHRVDQGDCLLCPTNHREYFLTNSDVAIAAVNRWRRFCDAEPYDEAGCLRPFWARRLERRIKPHEEETEDDHAGRGERWDCFIRVSWMSYVLYDVECFVRAVRTSPLRWRWCSFVQALAYLLLPGVVSWAVSLAVVGYFFVEESAFGRELARYVNALFDLNYPKTVKEGDDAEVPPLPLPPWVSELVPEGARALMPCWLPRYLPAERPQWLKLALSERNFPQSKKSIRDLCGWWKKRKTEYLGPGDTSASVLRLVFGDTDVLLLESLLVAFVLSRTFYFISGFGICMALGLRLLKKLLRKV</sequence>
<feature type="compositionally biased region" description="Polar residues" evidence="1">
    <location>
        <begin position="23"/>
        <end position="36"/>
    </location>
</feature>
<feature type="domain" description="Bacteriophage T5 Orf172 DNA-binding" evidence="3">
    <location>
        <begin position="115"/>
        <end position="206"/>
    </location>
</feature>
<keyword evidence="2" id="KW-0812">Transmembrane</keyword>
<keyword evidence="2" id="KW-0472">Membrane</keyword>
<feature type="region of interest" description="Disordered" evidence="1">
    <location>
        <begin position="1"/>
        <end position="81"/>
    </location>
</feature>
<keyword evidence="2" id="KW-1133">Transmembrane helix</keyword>
<evidence type="ECO:0000256" key="1">
    <source>
        <dbReference type="SAM" id="MobiDB-lite"/>
    </source>
</evidence>
<evidence type="ECO:0000313" key="4">
    <source>
        <dbReference type="EMBL" id="KAK1770257.1"/>
    </source>
</evidence>
<protein>
    <recommendedName>
        <fullName evidence="3">Bacteriophage T5 Orf172 DNA-binding domain-containing protein</fullName>
    </recommendedName>
</protein>
<dbReference type="PANTHER" id="PTHR28094:SF1">
    <property type="entry name" value="MEIOTICALLY UP-REGULATED GENE 113 PROTEIN"/>
    <property type="match status" value="1"/>
</dbReference>
<dbReference type="Proteomes" id="UP001244011">
    <property type="component" value="Unassembled WGS sequence"/>
</dbReference>
<dbReference type="RefSeq" id="XP_060286470.1">
    <property type="nucleotide sequence ID" value="XM_060423539.1"/>
</dbReference>
<comment type="caution">
    <text evidence="4">The sequence shown here is derived from an EMBL/GenBank/DDBJ whole genome shotgun (WGS) entry which is preliminary data.</text>
</comment>
<proteinExistence type="predicted"/>
<dbReference type="Pfam" id="PF10544">
    <property type="entry name" value="T5orf172"/>
    <property type="match status" value="1"/>
</dbReference>
<name>A0AAJ0C7Q3_9PEZI</name>
<organism evidence="4 5">
    <name type="scientific">Phialemonium atrogriseum</name>
    <dbReference type="NCBI Taxonomy" id="1093897"/>
    <lineage>
        <taxon>Eukaryota</taxon>
        <taxon>Fungi</taxon>
        <taxon>Dikarya</taxon>
        <taxon>Ascomycota</taxon>
        <taxon>Pezizomycotina</taxon>
        <taxon>Sordariomycetes</taxon>
        <taxon>Sordariomycetidae</taxon>
        <taxon>Cephalothecales</taxon>
        <taxon>Cephalothecaceae</taxon>
        <taxon>Phialemonium</taxon>
    </lineage>
</organism>
<evidence type="ECO:0000259" key="3">
    <source>
        <dbReference type="SMART" id="SM00974"/>
    </source>
</evidence>
<feature type="compositionally biased region" description="Basic and acidic residues" evidence="1">
    <location>
        <begin position="50"/>
        <end position="81"/>
    </location>
</feature>
<dbReference type="InterPro" id="IPR053006">
    <property type="entry name" value="Meiosis_regulatory"/>
</dbReference>
<gene>
    <name evidence="4" type="ORF">QBC33DRAFT_316317</name>
</gene>
<evidence type="ECO:0000313" key="5">
    <source>
        <dbReference type="Proteomes" id="UP001244011"/>
    </source>
</evidence>
<dbReference type="AlphaFoldDB" id="A0AAJ0C7Q3"/>
<evidence type="ECO:0000256" key="2">
    <source>
        <dbReference type="SAM" id="Phobius"/>
    </source>
</evidence>
<reference evidence="4" key="1">
    <citation type="submission" date="2023-06" db="EMBL/GenBank/DDBJ databases">
        <title>Genome-scale phylogeny and comparative genomics of the fungal order Sordariales.</title>
        <authorList>
            <consortium name="Lawrence Berkeley National Laboratory"/>
            <person name="Hensen N."/>
            <person name="Bonometti L."/>
            <person name="Westerberg I."/>
            <person name="Brannstrom I.O."/>
            <person name="Guillou S."/>
            <person name="Cros-Aarteil S."/>
            <person name="Calhoun S."/>
            <person name="Haridas S."/>
            <person name="Kuo A."/>
            <person name="Mondo S."/>
            <person name="Pangilinan J."/>
            <person name="Riley R."/>
            <person name="Labutti K."/>
            <person name="Andreopoulos B."/>
            <person name="Lipzen A."/>
            <person name="Chen C."/>
            <person name="Yanf M."/>
            <person name="Daum C."/>
            <person name="Ng V."/>
            <person name="Clum A."/>
            <person name="Steindorff A."/>
            <person name="Ohm R."/>
            <person name="Martin F."/>
            <person name="Silar P."/>
            <person name="Natvig D."/>
            <person name="Lalanne C."/>
            <person name="Gautier V."/>
            <person name="Ament-Velasquez S.L."/>
            <person name="Kruys A."/>
            <person name="Hutchinson M.I."/>
            <person name="Powell A.J."/>
            <person name="Barry K."/>
            <person name="Miller A.N."/>
            <person name="Grigoriev I.V."/>
            <person name="Debuchy R."/>
            <person name="Gladieux P."/>
            <person name="Thoren M.H."/>
            <person name="Johannesson H."/>
        </authorList>
    </citation>
    <scope>NUCLEOTIDE SEQUENCE</scope>
    <source>
        <strain evidence="4">8032-3</strain>
    </source>
</reference>
<keyword evidence="5" id="KW-1185">Reference proteome</keyword>
<dbReference type="SMART" id="SM00974">
    <property type="entry name" value="T5orf172"/>
    <property type="match status" value="1"/>
</dbReference>
<accession>A0AAJ0C7Q3</accession>
<dbReference type="EMBL" id="MU839001">
    <property type="protein sequence ID" value="KAK1770257.1"/>
    <property type="molecule type" value="Genomic_DNA"/>
</dbReference>
<feature type="transmembrane region" description="Helical" evidence="2">
    <location>
        <begin position="439"/>
        <end position="463"/>
    </location>
</feature>
<dbReference type="InterPro" id="IPR018306">
    <property type="entry name" value="Phage_T5_Orf172_DNA-bd"/>
</dbReference>
<feature type="transmembrane region" description="Helical" evidence="2">
    <location>
        <begin position="289"/>
        <end position="313"/>
    </location>
</feature>
<dbReference type="PANTHER" id="PTHR28094">
    <property type="entry name" value="MEIOTICALLY UP-REGULATED GENE 113 PROTEIN"/>
    <property type="match status" value="1"/>
</dbReference>